<dbReference type="InterPro" id="IPR046342">
    <property type="entry name" value="CBS_dom_sf"/>
</dbReference>
<dbReference type="InterPro" id="IPR000644">
    <property type="entry name" value="CBS_dom"/>
</dbReference>
<protein>
    <recommendedName>
        <fullName evidence="2">CBS domain-containing protein</fullName>
    </recommendedName>
</protein>
<feature type="non-terminal residue" evidence="3">
    <location>
        <position position="1"/>
    </location>
</feature>
<dbReference type="Gene3D" id="3.10.580.10">
    <property type="entry name" value="CBS-domain"/>
    <property type="match status" value="1"/>
</dbReference>
<accession>A0A133V086</accession>
<evidence type="ECO:0000313" key="4">
    <source>
        <dbReference type="Proteomes" id="UP000070520"/>
    </source>
</evidence>
<dbReference type="SUPFAM" id="SSF54631">
    <property type="entry name" value="CBS-domain pair"/>
    <property type="match status" value="1"/>
</dbReference>
<keyword evidence="4" id="KW-1185">Reference proteome</keyword>
<comment type="caution">
    <text evidence="3">The sequence shown here is derived from an EMBL/GenBank/DDBJ whole genome shotgun (WGS) entry which is preliminary data.</text>
</comment>
<feature type="domain" description="CBS" evidence="2">
    <location>
        <begin position="10"/>
        <end position="63"/>
    </location>
</feature>
<sequence>KGKKKLSDILTSKVVTALEDEPVDSVARKLQKHRISGVPVIDSKRQLKGILTSEDLSKLIGRR</sequence>
<evidence type="ECO:0000313" key="3">
    <source>
        <dbReference type="EMBL" id="KXA99843.1"/>
    </source>
</evidence>
<evidence type="ECO:0000259" key="2">
    <source>
        <dbReference type="PROSITE" id="PS51371"/>
    </source>
</evidence>
<reference evidence="3 4" key="1">
    <citation type="journal article" date="2016" name="Sci. Rep.">
        <title>Metabolic traits of an uncultured archaeal lineage -MSBL1- from brine pools of the Red Sea.</title>
        <authorList>
            <person name="Mwirichia R."/>
            <person name="Alam I."/>
            <person name="Rashid M."/>
            <person name="Vinu M."/>
            <person name="Ba-Alawi W."/>
            <person name="Anthony Kamau A."/>
            <person name="Kamanda Ngugi D."/>
            <person name="Goker M."/>
            <person name="Klenk H.P."/>
            <person name="Bajic V."/>
            <person name="Stingl U."/>
        </authorList>
    </citation>
    <scope>NUCLEOTIDE SEQUENCE [LARGE SCALE GENOMIC DNA]</scope>
    <source>
        <strain evidence="3">SCGC-AAA261C02</strain>
    </source>
</reference>
<gene>
    <name evidence="3" type="ORF">AKJ42_02410</name>
</gene>
<dbReference type="EMBL" id="LHXW01000022">
    <property type="protein sequence ID" value="KXA99843.1"/>
    <property type="molecule type" value="Genomic_DNA"/>
</dbReference>
<dbReference type="AlphaFoldDB" id="A0A133V086"/>
<dbReference type="PROSITE" id="PS51371">
    <property type="entry name" value="CBS"/>
    <property type="match status" value="1"/>
</dbReference>
<proteinExistence type="predicted"/>
<keyword evidence="1" id="KW-0129">CBS domain</keyword>
<organism evidence="3 4">
    <name type="scientific">candidate division MSBL1 archaeon SCGC-AAA261C02</name>
    <dbReference type="NCBI Taxonomy" id="1698272"/>
    <lineage>
        <taxon>Archaea</taxon>
        <taxon>Methanobacteriati</taxon>
        <taxon>Methanobacteriota</taxon>
        <taxon>candidate division MSBL1</taxon>
    </lineage>
</organism>
<dbReference type="Proteomes" id="UP000070520">
    <property type="component" value="Unassembled WGS sequence"/>
</dbReference>
<evidence type="ECO:0000256" key="1">
    <source>
        <dbReference type="PROSITE-ProRule" id="PRU00703"/>
    </source>
</evidence>
<dbReference type="SMART" id="SM00116">
    <property type="entry name" value="CBS"/>
    <property type="match status" value="1"/>
</dbReference>
<dbReference type="Pfam" id="PF00571">
    <property type="entry name" value="CBS"/>
    <property type="match status" value="1"/>
</dbReference>
<name>A0A133V086_9EURY</name>